<feature type="transmembrane region" description="Helical" evidence="1">
    <location>
        <begin position="225"/>
        <end position="249"/>
    </location>
</feature>
<dbReference type="PIRSF" id="PIRSF016660">
    <property type="entry name" value="YedI"/>
    <property type="match status" value="1"/>
</dbReference>
<keyword evidence="1" id="KW-0472">Membrane</keyword>
<keyword evidence="1" id="KW-1133">Transmembrane helix</keyword>
<evidence type="ECO:0008006" key="4">
    <source>
        <dbReference type="Google" id="ProtNLM"/>
    </source>
</evidence>
<dbReference type="GO" id="GO:0005886">
    <property type="term" value="C:plasma membrane"/>
    <property type="evidence" value="ECO:0007669"/>
    <property type="project" value="TreeGrafter"/>
</dbReference>
<organism evidence="2 3">
    <name type="scientific">Janibacter alkaliphilus</name>
    <dbReference type="NCBI Taxonomy" id="1069963"/>
    <lineage>
        <taxon>Bacteria</taxon>
        <taxon>Bacillati</taxon>
        <taxon>Actinomycetota</taxon>
        <taxon>Actinomycetes</taxon>
        <taxon>Micrococcales</taxon>
        <taxon>Intrasporangiaceae</taxon>
        <taxon>Janibacter</taxon>
    </lineage>
</organism>
<dbReference type="PANTHER" id="PTHR30503:SF3">
    <property type="entry name" value="INNER MEMBRANE PROTEIN YEDI"/>
    <property type="match status" value="1"/>
</dbReference>
<name>A0A852XAV6_9MICO</name>
<feature type="transmembrane region" description="Helical" evidence="1">
    <location>
        <begin position="174"/>
        <end position="196"/>
    </location>
</feature>
<reference evidence="2 3" key="1">
    <citation type="submission" date="2020-07" db="EMBL/GenBank/DDBJ databases">
        <title>Sequencing the genomes of 1000 actinobacteria strains.</title>
        <authorList>
            <person name="Klenk H.-P."/>
        </authorList>
    </citation>
    <scope>NUCLEOTIDE SEQUENCE [LARGE SCALE GENOMIC DNA]</scope>
    <source>
        <strain evidence="2 3">DSM 24723</strain>
    </source>
</reference>
<accession>A0A852XAV6</accession>
<dbReference type="Proteomes" id="UP000592181">
    <property type="component" value="Unassembled WGS sequence"/>
</dbReference>
<dbReference type="Pfam" id="PF05661">
    <property type="entry name" value="DUF808"/>
    <property type="match status" value="1"/>
</dbReference>
<protein>
    <recommendedName>
        <fullName evidence="4">DUF808 domain-containing protein</fullName>
    </recommendedName>
</protein>
<feature type="transmembrane region" description="Helical" evidence="1">
    <location>
        <begin position="76"/>
        <end position="94"/>
    </location>
</feature>
<dbReference type="PANTHER" id="PTHR30503">
    <property type="entry name" value="INNER MEMBRANE PROTEIN YEDI"/>
    <property type="match status" value="1"/>
</dbReference>
<gene>
    <name evidence="2" type="ORF">BJY28_000084</name>
</gene>
<comment type="caution">
    <text evidence="2">The sequence shown here is derived from an EMBL/GenBank/DDBJ whole genome shotgun (WGS) entry which is preliminary data.</text>
</comment>
<sequence>MSGGLFALLDDIAALARLAAASVDDVAAAAGRASAKSAGVVVDDTAVTPQYLEGVKPDRELPMIRKIATGSIRNKLLFILPAALLLSQFLPWIIEPILMIGGSYLCYEGAEKIWEKVSGHEGGHAEPVAAQGEGAAAQEERVTSNAIRTDFILSAEIMVIALKEVADEGFVSRAVILAVVAVLITAVVYGVVAAIVKMDDIGLRLAEKESTESLGRGLVKAMPKVLAAISVIGTVAMLWVGGHIILVGLEETGWLPQPYEWVHHLEEGVAEATGALGWVLGWLTNTFFSFLLGLAWGAVIVAVMHVLPIGRGDDGEHDGGEHDEAGTARAG</sequence>
<keyword evidence="1" id="KW-0812">Transmembrane</keyword>
<dbReference type="EMBL" id="JACBZX010000001">
    <property type="protein sequence ID" value="NYG35615.1"/>
    <property type="molecule type" value="Genomic_DNA"/>
</dbReference>
<feature type="transmembrane region" description="Helical" evidence="1">
    <location>
        <begin position="287"/>
        <end position="307"/>
    </location>
</feature>
<evidence type="ECO:0000256" key="1">
    <source>
        <dbReference type="SAM" id="Phobius"/>
    </source>
</evidence>
<evidence type="ECO:0000313" key="2">
    <source>
        <dbReference type="EMBL" id="NYG35615.1"/>
    </source>
</evidence>
<proteinExistence type="predicted"/>
<dbReference type="AlphaFoldDB" id="A0A852XAV6"/>
<dbReference type="RefSeq" id="WP_179461259.1">
    <property type="nucleotide sequence ID" value="NZ_JACBZX010000001.1"/>
</dbReference>
<dbReference type="InterPro" id="IPR008526">
    <property type="entry name" value="YedI"/>
</dbReference>
<evidence type="ECO:0000313" key="3">
    <source>
        <dbReference type="Proteomes" id="UP000592181"/>
    </source>
</evidence>
<keyword evidence="3" id="KW-1185">Reference proteome</keyword>